<evidence type="ECO:0000313" key="2">
    <source>
        <dbReference type="EMBL" id="KAK3057396.1"/>
    </source>
</evidence>
<name>A0AAJ0GH15_9PEZI</name>
<organism evidence="2 3">
    <name type="scientific">Extremus antarcticus</name>
    <dbReference type="NCBI Taxonomy" id="702011"/>
    <lineage>
        <taxon>Eukaryota</taxon>
        <taxon>Fungi</taxon>
        <taxon>Dikarya</taxon>
        <taxon>Ascomycota</taxon>
        <taxon>Pezizomycotina</taxon>
        <taxon>Dothideomycetes</taxon>
        <taxon>Dothideomycetidae</taxon>
        <taxon>Mycosphaerellales</taxon>
        <taxon>Extremaceae</taxon>
        <taxon>Extremus</taxon>
    </lineage>
</organism>
<keyword evidence="3" id="KW-1185">Reference proteome</keyword>
<accession>A0AAJ0GH15</accession>
<dbReference type="EMBL" id="JAWDJX010000003">
    <property type="protein sequence ID" value="KAK3057396.1"/>
    <property type="molecule type" value="Genomic_DNA"/>
</dbReference>
<reference evidence="2" key="1">
    <citation type="submission" date="2023-04" db="EMBL/GenBank/DDBJ databases">
        <title>Black Yeasts Isolated from many extreme environments.</title>
        <authorList>
            <person name="Coleine C."/>
            <person name="Stajich J.E."/>
            <person name="Selbmann L."/>
        </authorList>
    </citation>
    <scope>NUCLEOTIDE SEQUENCE</scope>
    <source>
        <strain evidence="2">CCFEE 5312</strain>
    </source>
</reference>
<evidence type="ECO:0000256" key="1">
    <source>
        <dbReference type="SAM" id="MobiDB-lite"/>
    </source>
</evidence>
<sequence length="531" mass="58414">MMDSTTLVTFLFRAPPEARTIELLGSWDNFQQPYRMNHDRRRGTGFWSGCFAFNNIIFDGDRPDWSKPRSGGLKQGGTYWYFYRLNDEVEAYDDSRDYTTSCPLLPGQCLNVLEVPIEMQDPPSRCFSAGGAATEALRAPHTQTMNPDDKFASLEPPPVSKVHDRCISDLAVNGRLESGSHSSGVPARSPSVSPVPKNFRTGSVVRPPRQSSIAQTHEPLLTRESSFSSRRSWYSEGPSFAHSSVPDVYATFSPDLDSGSFELSPVLESPSPRLRRLTSVSYEEDVPVAFRYPDPFQDFDAQHTVDHDDDYNDGFDAFIDVPTSSSPQASLPPTPQWNPPAHYYLTRTSSLPTTTVCNETINIKPWTSYSDPSAQRPTGSAAEREHSSLDSLLPSSSAATLSSNGSSGPITPERLDSIDSAPRPGLDIRVSSRSGPSTHEEGIVSHEPTAISRVTARLRRLRHTSSEAAVASSSPPMYEKHEQGWSGYSLPVAIELKPATLLAPNAGMLMPELVRNDSFAEGVFSELAFWS</sequence>
<feature type="region of interest" description="Disordered" evidence="1">
    <location>
        <begin position="177"/>
        <end position="215"/>
    </location>
</feature>
<dbReference type="PANTHER" id="PTHR40625:SF1">
    <property type="entry name" value="AMP-ACTIVATED PROTEIN KINASE GLYCOGEN-BINDING DOMAIN-CONTAINING PROTEIN"/>
    <property type="match status" value="1"/>
</dbReference>
<feature type="compositionally biased region" description="Polar residues" evidence="1">
    <location>
        <begin position="365"/>
        <end position="378"/>
    </location>
</feature>
<feature type="region of interest" description="Disordered" evidence="1">
    <location>
        <begin position="365"/>
        <end position="448"/>
    </location>
</feature>
<feature type="compositionally biased region" description="Low complexity" evidence="1">
    <location>
        <begin position="389"/>
        <end position="407"/>
    </location>
</feature>
<feature type="compositionally biased region" description="Low complexity" evidence="1">
    <location>
        <begin position="182"/>
        <end position="196"/>
    </location>
</feature>
<comment type="caution">
    <text evidence="2">The sequence shown here is derived from an EMBL/GenBank/DDBJ whole genome shotgun (WGS) entry which is preliminary data.</text>
</comment>
<dbReference type="AlphaFoldDB" id="A0AAJ0GH15"/>
<dbReference type="Proteomes" id="UP001271007">
    <property type="component" value="Unassembled WGS sequence"/>
</dbReference>
<dbReference type="PANTHER" id="PTHR40625">
    <property type="entry name" value="GTP-BINDING PROTEIN ESDC-RELATED"/>
    <property type="match status" value="1"/>
</dbReference>
<feature type="region of interest" description="Disordered" evidence="1">
    <location>
        <begin position="300"/>
        <end position="338"/>
    </location>
</feature>
<gene>
    <name evidence="2" type="ORF">LTR09_001580</name>
</gene>
<protein>
    <submittedName>
        <fullName evidence="2">Uncharacterized protein</fullName>
    </submittedName>
</protein>
<evidence type="ECO:0000313" key="3">
    <source>
        <dbReference type="Proteomes" id="UP001271007"/>
    </source>
</evidence>
<proteinExistence type="predicted"/>